<dbReference type="Proteomes" id="UP000236544">
    <property type="component" value="Unassembled WGS sequence"/>
</dbReference>
<evidence type="ECO:0000313" key="4">
    <source>
        <dbReference type="EMBL" id="CUS20823.1"/>
    </source>
</evidence>
<dbReference type="Gene3D" id="3.80.10.10">
    <property type="entry name" value="Ribonuclease Inhibitor"/>
    <property type="match status" value="1"/>
</dbReference>
<dbReference type="SMART" id="SM00369">
    <property type="entry name" value="LRR_TYP"/>
    <property type="match status" value="3"/>
</dbReference>
<accession>A0A0N7MKZ1</accession>
<dbReference type="PROSITE" id="PS51450">
    <property type="entry name" value="LRR"/>
    <property type="match status" value="2"/>
</dbReference>
<organism evidence="4 5">
    <name type="scientific">Lachancea quebecensis</name>
    <dbReference type="NCBI Taxonomy" id="1654605"/>
    <lineage>
        <taxon>Eukaryota</taxon>
        <taxon>Fungi</taxon>
        <taxon>Dikarya</taxon>
        <taxon>Ascomycota</taxon>
        <taxon>Saccharomycotina</taxon>
        <taxon>Saccharomycetes</taxon>
        <taxon>Saccharomycetales</taxon>
        <taxon>Saccharomycetaceae</taxon>
        <taxon>Lachancea</taxon>
    </lineage>
</organism>
<dbReference type="OrthoDB" id="1394818at2759"/>
<feature type="region of interest" description="Disordered" evidence="3">
    <location>
        <begin position="473"/>
        <end position="574"/>
    </location>
</feature>
<dbReference type="AlphaFoldDB" id="A0A0N7MKZ1"/>
<keyword evidence="1" id="KW-0433">Leucine-rich repeat</keyword>
<gene>
    <name evidence="4" type="ORF">LAQU0_S01e15434g</name>
</gene>
<dbReference type="PANTHER" id="PTHR24366">
    <property type="entry name" value="IG(IMMUNOGLOBULIN) AND LRR(LEUCINE RICH REPEAT) DOMAINS"/>
    <property type="match status" value="1"/>
</dbReference>
<name>A0A0N7MKZ1_9SACH</name>
<evidence type="ECO:0000256" key="1">
    <source>
        <dbReference type="ARBA" id="ARBA00022614"/>
    </source>
</evidence>
<keyword evidence="2" id="KW-0677">Repeat</keyword>
<dbReference type="PANTHER" id="PTHR24366:SF96">
    <property type="entry name" value="LEUCINE RICH REPEAT CONTAINING 53"/>
    <property type="match status" value="1"/>
</dbReference>
<reference evidence="5" key="1">
    <citation type="submission" date="2015-10" db="EMBL/GenBank/DDBJ databases">
        <authorList>
            <person name="Devillers H."/>
        </authorList>
    </citation>
    <scope>NUCLEOTIDE SEQUENCE [LARGE SCALE GENOMIC DNA]</scope>
</reference>
<dbReference type="SUPFAM" id="SSF52075">
    <property type="entry name" value="Outer arm dynein light chain 1"/>
    <property type="match status" value="1"/>
</dbReference>
<evidence type="ECO:0000256" key="3">
    <source>
        <dbReference type="SAM" id="MobiDB-lite"/>
    </source>
</evidence>
<dbReference type="EMBL" id="LN890560">
    <property type="protein sequence ID" value="CUS20823.1"/>
    <property type="molecule type" value="Genomic_DNA"/>
</dbReference>
<feature type="region of interest" description="Disordered" evidence="3">
    <location>
        <begin position="740"/>
        <end position="759"/>
    </location>
</feature>
<proteinExistence type="predicted"/>
<feature type="compositionally biased region" description="Polar residues" evidence="3">
    <location>
        <begin position="480"/>
        <end position="509"/>
    </location>
</feature>
<dbReference type="Pfam" id="PF10428">
    <property type="entry name" value="SOG2"/>
    <property type="match status" value="1"/>
</dbReference>
<dbReference type="InterPro" id="IPR001611">
    <property type="entry name" value="Leu-rich_rpt"/>
</dbReference>
<protein>
    <submittedName>
        <fullName evidence="4">LAQU0S01e15434g1_1</fullName>
    </submittedName>
</protein>
<keyword evidence="5" id="KW-1185">Reference proteome</keyword>
<evidence type="ECO:0000313" key="5">
    <source>
        <dbReference type="Proteomes" id="UP000236544"/>
    </source>
</evidence>
<dbReference type="InterPro" id="IPR032675">
    <property type="entry name" value="LRR_dom_sf"/>
</dbReference>
<dbReference type="InterPro" id="IPR003591">
    <property type="entry name" value="Leu-rich_rpt_typical-subtyp"/>
</dbReference>
<dbReference type="Pfam" id="PF13855">
    <property type="entry name" value="LRR_8"/>
    <property type="match status" value="1"/>
</dbReference>
<evidence type="ECO:0000256" key="2">
    <source>
        <dbReference type="ARBA" id="ARBA00022737"/>
    </source>
</evidence>
<dbReference type="InterPro" id="IPR019487">
    <property type="entry name" value="RAM_signalling_pathway_SOG2"/>
</dbReference>
<feature type="compositionally biased region" description="Polar residues" evidence="3">
    <location>
        <begin position="534"/>
        <end position="549"/>
    </location>
</feature>
<sequence>MSKISRSCAVKQPTSLTSILMEDYGFVTPVVTRIYVSLGITSELQRVHLITFSSHHRNQAKGHVRTALSLGLMDGRGDILSNLRQNVDRRNNLAFLASKQLSQRDPTIKLIDLGITSLTQETIDLLLSVERLSLQKNLLTTLPEGFNKLSELRYLDLHDNKLQEIPATLLQCQRLEILDLSSNYITHLPHEYSRVWCENIKVLSLKNNSVASIRELYPAVMSLRSLKILEIEGNQFPAEELEQIKSEVPPSSLPGSVSPDEYWCVALRKYFSDTKISKAVKRRGFINVSEEQHRQEELYSNNKYNDYFKRLSVLPEETTSQRVTQDELVVACRKLLFSFTECQQSIRKITSLCEDKAVAVNSVSLLYSVRSHIDNLVELLEQSESPTSAKNDVMVKLCLTIISIFKQIFALLRKNFKSFFQGNDICFARIFYMNILCSYTEMYNAWSQITPQGSIAPVKKRVARTHSLSISQGFKHITPRSRSNTLQRSATGNSAHPTTSPIPQSSNLRSAPGSVMTTPPPSQSTLAGEGRAANDSSPSFKPDLMQQSPHAGRRATDVPSQAGTPALPVIDNKIGSDDQGSADIDAQLYHTLNTVISMVTVVYSQLTSAITKSAIASTKTTEMSSITSSIAAKIKDLTDTCFQSMELSKLLKGRLADVSLDKSEVFSTTAEKAKTWESINAFLKSIISILANTKIIMKDLPILNEVRPNLASLAKITKDVTVILDLSSYRSISQAAQQQSQEPVAVKQQSHSQAAGSLEDSHNPILVTPLSTPSLVTVHAPNPFDQF</sequence>